<dbReference type="GO" id="GO:0008967">
    <property type="term" value="F:phosphoglycolate phosphatase activity"/>
    <property type="evidence" value="ECO:0007669"/>
    <property type="project" value="UniProtKB-EC"/>
</dbReference>
<organism evidence="3 4">
    <name type="scientific">Candidatus Lokiarchaeum ossiferum</name>
    <dbReference type="NCBI Taxonomy" id="2951803"/>
    <lineage>
        <taxon>Archaea</taxon>
        <taxon>Promethearchaeati</taxon>
        <taxon>Promethearchaeota</taxon>
        <taxon>Promethearchaeia</taxon>
        <taxon>Promethearchaeales</taxon>
        <taxon>Promethearchaeaceae</taxon>
        <taxon>Candidatus Lokiarchaeum</taxon>
    </lineage>
</organism>
<comment type="similarity">
    <text evidence="1">Belongs to the HAD-like hydrolase superfamily.</text>
</comment>
<evidence type="ECO:0000313" key="3">
    <source>
        <dbReference type="EMBL" id="UYP43980.1"/>
    </source>
</evidence>
<sequence>MDKIIGIYFDFFGTLIDSVRAYYKVWSRILNRLGSDVVLSNTLINKGLQKQMEEINRLQYAYGRSYMNLTNDERNNLNGIMLDTIGLKREGSSKIISEEFQENFFNYFSLNSGCKETLEQIKRKNLKIGLLTNGDRMKVHSKLKELGIFDFFDIFIHSQDYGYNKDDIEVYQTAVELMQTTNPKKIIHVGDDLKMDIEMAKRIGMIPVLLDQNHKYSFDNIMVIHELPEILEFLAKY</sequence>
<dbReference type="InterPro" id="IPR036412">
    <property type="entry name" value="HAD-like_sf"/>
</dbReference>
<dbReference type="Pfam" id="PF00702">
    <property type="entry name" value="Hydrolase"/>
    <property type="match status" value="1"/>
</dbReference>
<evidence type="ECO:0000256" key="2">
    <source>
        <dbReference type="ARBA" id="ARBA00022801"/>
    </source>
</evidence>
<dbReference type="EC" id="3.1.3.18" evidence="3"/>
<dbReference type="EMBL" id="CP104013">
    <property type="protein sequence ID" value="UYP43980.1"/>
    <property type="molecule type" value="Genomic_DNA"/>
</dbReference>
<dbReference type="InterPro" id="IPR051540">
    <property type="entry name" value="S-2-haloacid_dehalogenase"/>
</dbReference>
<evidence type="ECO:0000313" key="4">
    <source>
        <dbReference type="Proteomes" id="UP001208689"/>
    </source>
</evidence>
<dbReference type="PRINTS" id="PR00413">
    <property type="entry name" value="HADHALOGNASE"/>
</dbReference>
<dbReference type="InterPro" id="IPR023214">
    <property type="entry name" value="HAD_sf"/>
</dbReference>
<protein>
    <submittedName>
        <fullName evidence="3">Phosphoglycolate phosphatase</fullName>
        <ecNumber evidence="3">3.1.3.18</ecNumber>
    </submittedName>
</protein>
<keyword evidence="4" id="KW-1185">Reference proteome</keyword>
<evidence type="ECO:0000256" key="1">
    <source>
        <dbReference type="ARBA" id="ARBA00007958"/>
    </source>
</evidence>
<dbReference type="SUPFAM" id="SSF56784">
    <property type="entry name" value="HAD-like"/>
    <property type="match status" value="1"/>
</dbReference>
<gene>
    <name evidence="3" type="ORF">NEF87_000265</name>
</gene>
<accession>A0ABY6HKD6</accession>
<dbReference type="Gene3D" id="3.40.50.1000">
    <property type="entry name" value="HAD superfamily/HAD-like"/>
    <property type="match status" value="1"/>
</dbReference>
<dbReference type="SFLD" id="SFLDG01129">
    <property type="entry name" value="C1.5:_HAD__Beta-PGM__Phosphata"/>
    <property type="match status" value="1"/>
</dbReference>
<reference evidence="3" key="1">
    <citation type="submission" date="2022-09" db="EMBL/GenBank/DDBJ databases">
        <title>Actin cytoskeleton and complex cell architecture in an #Asgard archaeon.</title>
        <authorList>
            <person name="Ponce Toledo R.I."/>
            <person name="Schleper C."/>
            <person name="Rodrigues Oliveira T."/>
            <person name="Wollweber F."/>
            <person name="Xu J."/>
            <person name="Rittmann S."/>
            <person name="Klingl A."/>
            <person name="Pilhofer M."/>
        </authorList>
    </citation>
    <scope>NUCLEOTIDE SEQUENCE</scope>
    <source>
        <strain evidence="3">B-35</strain>
    </source>
</reference>
<dbReference type="SFLD" id="SFLDS00003">
    <property type="entry name" value="Haloacid_Dehalogenase"/>
    <property type="match status" value="1"/>
</dbReference>
<dbReference type="InterPro" id="IPR006439">
    <property type="entry name" value="HAD-SF_hydro_IA"/>
</dbReference>
<keyword evidence="2 3" id="KW-0378">Hydrolase</keyword>
<dbReference type="PANTHER" id="PTHR43316">
    <property type="entry name" value="HYDROLASE, HALOACID DELAHOGENASE-RELATED"/>
    <property type="match status" value="1"/>
</dbReference>
<dbReference type="Proteomes" id="UP001208689">
    <property type="component" value="Chromosome"/>
</dbReference>
<dbReference type="NCBIfam" id="TIGR01549">
    <property type="entry name" value="HAD-SF-IA-v1"/>
    <property type="match status" value="1"/>
</dbReference>
<dbReference type="Gene3D" id="1.10.150.520">
    <property type="match status" value="1"/>
</dbReference>
<proteinExistence type="inferred from homology"/>
<name>A0ABY6HKD6_9ARCH</name>